<proteinExistence type="predicted"/>
<feature type="signal peptide" evidence="2">
    <location>
        <begin position="1"/>
        <end position="20"/>
    </location>
</feature>
<organism evidence="3 4">
    <name type="scientific">Amborella trichopoda</name>
    <dbReference type="NCBI Taxonomy" id="13333"/>
    <lineage>
        <taxon>Eukaryota</taxon>
        <taxon>Viridiplantae</taxon>
        <taxon>Streptophyta</taxon>
        <taxon>Embryophyta</taxon>
        <taxon>Tracheophyta</taxon>
        <taxon>Spermatophyta</taxon>
        <taxon>Magnoliopsida</taxon>
        <taxon>Amborellales</taxon>
        <taxon>Amborellaceae</taxon>
        <taxon>Amborella</taxon>
    </lineage>
</organism>
<evidence type="ECO:0000313" key="3">
    <source>
        <dbReference type="EMBL" id="ERN06862.1"/>
    </source>
</evidence>
<accession>W1PAE1</accession>
<keyword evidence="4" id="KW-1185">Reference proteome</keyword>
<gene>
    <name evidence="3" type="ORF">AMTR_s00005p00243060</name>
</gene>
<evidence type="ECO:0000256" key="1">
    <source>
        <dbReference type="SAM" id="MobiDB-lite"/>
    </source>
</evidence>
<evidence type="ECO:0000313" key="4">
    <source>
        <dbReference type="Proteomes" id="UP000017836"/>
    </source>
</evidence>
<reference evidence="4" key="1">
    <citation type="journal article" date="2013" name="Science">
        <title>The Amborella genome and the evolution of flowering plants.</title>
        <authorList>
            <consortium name="Amborella Genome Project"/>
        </authorList>
    </citation>
    <scope>NUCLEOTIDE SEQUENCE [LARGE SCALE GENOMIC DNA]</scope>
</reference>
<dbReference type="Proteomes" id="UP000017836">
    <property type="component" value="Unassembled WGS sequence"/>
</dbReference>
<dbReference type="Gramene" id="ERN06862">
    <property type="protein sequence ID" value="ERN06862"/>
    <property type="gene ID" value="AMTR_s00005p00243060"/>
</dbReference>
<dbReference type="AlphaFoldDB" id="W1PAE1"/>
<sequence length="106" mass="11925">MIFLLVLCKIFFAFEAAVNGGRMAAMIPELERIFEHSEAQCQGLVDMSEEASTEVALLDLLWNLQLEQKCLTSVLDVLTRQLEEATGAGRNDQPDEPQEPYFDSPF</sequence>
<feature type="region of interest" description="Disordered" evidence="1">
    <location>
        <begin position="85"/>
        <end position="106"/>
    </location>
</feature>
<dbReference type="EMBL" id="KI393866">
    <property type="protein sequence ID" value="ERN06862.1"/>
    <property type="molecule type" value="Genomic_DNA"/>
</dbReference>
<evidence type="ECO:0000256" key="2">
    <source>
        <dbReference type="SAM" id="SignalP"/>
    </source>
</evidence>
<dbReference type="HOGENOM" id="CLU_175804_0_0_1"/>
<name>W1PAE1_AMBTC</name>
<keyword evidence="2" id="KW-0732">Signal</keyword>
<protein>
    <submittedName>
        <fullName evidence="3">Uncharacterized protein</fullName>
    </submittedName>
</protein>
<feature type="chain" id="PRO_5004807319" evidence="2">
    <location>
        <begin position="21"/>
        <end position="106"/>
    </location>
</feature>